<evidence type="ECO:0000256" key="2">
    <source>
        <dbReference type="ARBA" id="ARBA00022670"/>
    </source>
</evidence>
<keyword evidence="11" id="KW-1185">Reference proteome</keyword>
<dbReference type="PANTHER" id="PTHR43330:SF7">
    <property type="entry name" value="METHIONINE AMINOPEPTIDASE 1"/>
    <property type="match status" value="1"/>
</dbReference>
<dbReference type="SUPFAM" id="SSF56024">
    <property type="entry name" value="Phospholipase D/nuclease"/>
    <property type="match status" value="2"/>
</dbReference>
<dbReference type="OrthoDB" id="3209743at2759"/>
<feature type="binding site" evidence="5">
    <location>
        <position position="306"/>
    </location>
    <ligand>
        <name>substrate</name>
    </ligand>
</feature>
<keyword evidence="1 5" id="KW-0031">Aminopeptidase</keyword>
<feature type="binding site" evidence="5">
    <location>
        <position position="332"/>
    </location>
    <ligand>
        <name>a divalent metal cation</name>
        <dbReference type="ChEBI" id="CHEBI:60240"/>
        <label>2</label>
        <note>catalytic</note>
    </ligand>
</feature>
<dbReference type="Proteomes" id="UP000266841">
    <property type="component" value="Unassembled WGS sequence"/>
</dbReference>
<dbReference type="PANTHER" id="PTHR43330">
    <property type="entry name" value="METHIONINE AMINOPEPTIDASE"/>
    <property type="match status" value="1"/>
</dbReference>
<dbReference type="Pfam" id="PF00557">
    <property type="entry name" value="Peptidase_M24"/>
    <property type="match status" value="1"/>
</dbReference>
<feature type="binding site" evidence="5">
    <location>
        <position position="205"/>
    </location>
    <ligand>
        <name>substrate</name>
    </ligand>
</feature>
<evidence type="ECO:0000256" key="5">
    <source>
        <dbReference type="HAMAP-Rule" id="MF_03174"/>
    </source>
</evidence>
<dbReference type="InterPro" id="IPR002467">
    <property type="entry name" value="Pept_M24A_MAP1"/>
</dbReference>
<dbReference type="NCBIfam" id="TIGR00500">
    <property type="entry name" value="met_pdase_I"/>
    <property type="match status" value="1"/>
</dbReference>
<dbReference type="InterPro" id="IPR000994">
    <property type="entry name" value="Pept_M24"/>
</dbReference>
<dbReference type="Pfam" id="PF13091">
    <property type="entry name" value="PLDc_2"/>
    <property type="match status" value="2"/>
</dbReference>
<dbReference type="GO" id="GO:0046872">
    <property type="term" value="F:metal ion binding"/>
    <property type="evidence" value="ECO:0007669"/>
    <property type="project" value="UniProtKB-UniRule"/>
</dbReference>
<dbReference type="InterPro" id="IPR001736">
    <property type="entry name" value="PLipase_D/transphosphatidylase"/>
</dbReference>
<dbReference type="GO" id="GO:0070006">
    <property type="term" value="F:metalloaminopeptidase activity"/>
    <property type="evidence" value="ECO:0007669"/>
    <property type="project" value="UniProtKB-UniRule"/>
</dbReference>
<dbReference type="Gene3D" id="3.30.870.10">
    <property type="entry name" value="Endonuclease Chain A"/>
    <property type="match status" value="2"/>
</dbReference>
<protein>
    <recommendedName>
        <fullName evidence="6">Methionine aminopeptidase</fullName>
        <ecNumber evidence="6">3.4.11.18</ecNumber>
    </recommendedName>
</protein>
<keyword evidence="8" id="KW-0732">Signal</keyword>
<comment type="similarity">
    <text evidence="5">Belongs to the peptidase M24A family. Methionine aminopeptidase type 1 subfamily.</text>
</comment>
<feature type="binding site" evidence="5">
    <location>
        <position position="233"/>
    </location>
    <ligand>
        <name>a divalent metal cation</name>
        <dbReference type="ChEBI" id="CHEBI:60240"/>
        <label>1</label>
    </ligand>
</feature>
<dbReference type="GO" id="GO:0006508">
    <property type="term" value="P:proteolysis"/>
    <property type="evidence" value="ECO:0007669"/>
    <property type="project" value="UniProtKB-KW"/>
</dbReference>
<feature type="binding site" evidence="5">
    <location>
        <position position="299"/>
    </location>
    <ligand>
        <name>a divalent metal cation</name>
        <dbReference type="ChEBI" id="CHEBI:60240"/>
        <label>2</label>
        <note>catalytic</note>
    </ligand>
</feature>
<dbReference type="AlphaFoldDB" id="K0S6X5"/>
<dbReference type="PROSITE" id="PS00680">
    <property type="entry name" value="MAP_1"/>
    <property type="match status" value="1"/>
</dbReference>
<feature type="region of interest" description="Disordered" evidence="7">
    <location>
        <begin position="477"/>
        <end position="525"/>
    </location>
</feature>
<feature type="domain" description="PLD phosphodiesterase" evidence="9">
    <location>
        <begin position="1067"/>
        <end position="1098"/>
    </location>
</feature>
<evidence type="ECO:0000256" key="4">
    <source>
        <dbReference type="ARBA" id="ARBA00022801"/>
    </source>
</evidence>
<dbReference type="EMBL" id="AGNL01019395">
    <property type="protein sequence ID" value="EJK61853.1"/>
    <property type="molecule type" value="Genomic_DNA"/>
</dbReference>
<dbReference type="eggNOG" id="KOG2738">
    <property type="taxonomic scope" value="Eukaryota"/>
</dbReference>
<dbReference type="InterPro" id="IPR036005">
    <property type="entry name" value="Creatinase/aminopeptidase-like"/>
</dbReference>
<comment type="cofactor">
    <cofactor evidence="5">
        <name>Co(2+)</name>
        <dbReference type="ChEBI" id="CHEBI:48828"/>
    </cofactor>
    <cofactor evidence="5">
        <name>Zn(2+)</name>
        <dbReference type="ChEBI" id="CHEBI:29105"/>
    </cofactor>
    <cofactor evidence="5">
        <name>Mn(2+)</name>
        <dbReference type="ChEBI" id="CHEBI:29035"/>
    </cofactor>
    <cofactor evidence="5">
        <name>Fe(2+)</name>
        <dbReference type="ChEBI" id="CHEBI:29033"/>
    </cofactor>
    <text evidence="5">Binds 2 divalent metal cations per subunit. Has a high-affinity and a low affinity metal-binding site. The true nature of the physiological cofactor is under debate. The enzyme is active with cobalt, zinc, manganese or divalent iron ions. Most likely, methionine aminopeptidases function as mononuclear Fe(2+)-metalloproteases under physiological conditions, and the catalytically relevant metal-binding site has been assigned to the histidine-containing high-affinity site.</text>
</comment>
<sequence>MMPFAFAILALLAALAAAPTSGAAAFIVPIGPSNAGRRAVGDVTRLPPLMMNKRASKRRPAKKSGGGFGKKPRVTSMNIKKRAKPDFAYAGSLRPHEQSPTRLVNPDDILSLPDYAIDGVPKRKGSSTEIEVKTEEDIVKMRRAGRAAREVLDIAGRLAAPGVTTDAIDAAVHAASIERGAYPSPLNYRNFPKSCCTSVNEVICHGIPDSRPLQEGDIVNIDITVYLDGYHGDCSEMFVVGGRESVDEAGQRLIQTTYDCWVQSMQLVRPETNYNVIGNSIQEYVHERGYSTVRSFCGHGIGQVFHTAPNIFHYKINQPLDVMKAGHVFTIEPMICEGDNHPYMWQDDWTATTVDGKRSAQFEHTLLVTDDGVEALTGKIESSPVQWWEEESQFSKGVFLGTSADAVARAKELGNLVKVRDSGRSTNNSGMDVASGCIGGQPQRKGPFVLRGPSAKSLARGRKYLIQLPIEDSFGITPSHDRSCSKKPDTGRTPSVLLCDSRPRSPGLRRRDDSTRFPSAPENLLKPQHNSVEHTFDAELAVVFGLDVKGYNDRSTLGSTDSTEELAGAISRIALGDDVVGEGLPTSDAKAAPSGVIFAGFAIDRIEAGDHTVSLNRNGKPIQKFLWCDNTALPGREYVYTISRMKSVEEVDFEPYGASLSVQVTTENPNDPNSTHGVFFNRGLTGARYVKKFGSHMKYHMLNKFGDKVWKQVINPRKLDPASSKEAREWLSRGLEEALIGFIAQAKDPTYRLLGAVYEFTHVESIDAFAKAVERGVDVKIVRHCKGSYRPKKGKNGKEWIPDSTTESAAKAIDSQPFAKLEDAHKWQHGTFIERKHASGISHNKFIILVCNNRPLQVWTGSTNFTDGGIYGQLNVGHIVRDKKVALQYHQYWTSLAKDIPGRRHAGGDGIQPMDVRNEELQPDLSGPLPLRSIKVMFSPRPTAKMLDWFAERVGEAKTIHFTAAFGVSQPIARVLNGTAAGVSSSALRRSPRLLKRASTLRDGCLRYVLLDNKPSLKTSQKLHQKKPGMVDYYDFRSNETNKIAFGALLDKGSSSEDESLTGLNTFVDFVHTKVLLVDALSDEPLVVTGSANFSEASLEKNDENMLFVKGNTSLADIYLTEYVRVFEHYYSRDMYNRFVSKNEDSDRAWGEPVTDESWTVPYFDPSTQLYKERLLYR</sequence>
<keyword evidence="4 5" id="KW-0378">Hydrolase</keyword>
<comment type="caution">
    <text evidence="10">The sequence shown here is derived from an EMBL/GenBank/DDBJ whole genome shotgun (WGS) entry which is preliminary data.</text>
</comment>
<feature type="binding site" evidence="5">
    <location>
        <position position="363"/>
    </location>
    <ligand>
        <name>a divalent metal cation</name>
        <dbReference type="ChEBI" id="CHEBI:60240"/>
        <label>1</label>
    </ligand>
</feature>
<evidence type="ECO:0000256" key="3">
    <source>
        <dbReference type="ARBA" id="ARBA00022723"/>
    </source>
</evidence>
<feature type="binding site" evidence="5">
    <location>
        <position position="233"/>
    </location>
    <ligand>
        <name>a divalent metal cation</name>
        <dbReference type="ChEBI" id="CHEBI:60240"/>
        <label>2</label>
        <note>catalytic</note>
    </ligand>
</feature>
<name>K0S6X5_THAOC</name>
<feature type="region of interest" description="Disordered" evidence="7">
    <location>
        <begin position="54"/>
        <end position="73"/>
    </location>
</feature>
<accession>K0S6X5</accession>
<evidence type="ECO:0000256" key="1">
    <source>
        <dbReference type="ARBA" id="ARBA00022438"/>
    </source>
</evidence>
<dbReference type="EC" id="3.4.11.18" evidence="6"/>
<feature type="binding site" evidence="5">
    <location>
        <position position="363"/>
    </location>
    <ligand>
        <name>a divalent metal cation</name>
        <dbReference type="ChEBI" id="CHEBI:60240"/>
        <label>2</label>
        <note>catalytic</note>
    </ligand>
</feature>
<dbReference type="InterPro" id="IPR025202">
    <property type="entry name" value="PLD-like_dom"/>
</dbReference>
<proteinExistence type="inferred from homology"/>
<evidence type="ECO:0000313" key="11">
    <source>
        <dbReference type="Proteomes" id="UP000266841"/>
    </source>
</evidence>
<dbReference type="CDD" id="cd09172">
    <property type="entry name" value="PLDc_Nuc_like_unchar1_1"/>
    <property type="match status" value="1"/>
</dbReference>
<keyword evidence="2 5" id="KW-0645">Protease</keyword>
<gene>
    <name evidence="10" type="ORF">THAOC_17576</name>
</gene>
<reference evidence="10 11" key="1">
    <citation type="journal article" date="2012" name="Genome Biol.">
        <title>Genome and low-iron response of an oceanic diatom adapted to chronic iron limitation.</title>
        <authorList>
            <person name="Lommer M."/>
            <person name="Specht M."/>
            <person name="Roy A.S."/>
            <person name="Kraemer L."/>
            <person name="Andreson R."/>
            <person name="Gutowska M.A."/>
            <person name="Wolf J."/>
            <person name="Bergner S.V."/>
            <person name="Schilhabel M.B."/>
            <person name="Klostermeier U.C."/>
            <person name="Beiko R.G."/>
            <person name="Rosenstiel P."/>
            <person name="Hippler M."/>
            <person name="Laroche J."/>
        </authorList>
    </citation>
    <scope>NUCLEOTIDE SEQUENCE [LARGE SCALE GENOMIC DNA]</scope>
    <source>
        <strain evidence="10 11">CCMP1005</strain>
    </source>
</reference>
<dbReference type="Gene3D" id="3.90.230.10">
    <property type="entry name" value="Creatinase/methionine aminopeptidase superfamily"/>
    <property type="match status" value="1"/>
</dbReference>
<dbReference type="GO" id="GO:0005829">
    <property type="term" value="C:cytosol"/>
    <property type="evidence" value="ECO:0007669"/>
    <property type="project" value="TreeGrafter"/>
</dbReference>
<feature type="binding site" evidence="5">
    <location>
        <position position="222"/>
    </location>
    <ligand>
        <name>a divalent metal cation</name>
        <dbReference type="ChEBI" id="CHEBI:60240"/>
        <label>1</label>
    </ligand>
</feature>
<dbReference type="InterPro" id="IPR001714">
    <property type="entry name" value="Pept_M24_MAP"/>
</dbReference>
<comment type="function">
    <text evidence="6">Cotranslationally removes the N-terminal methionine from nascent proteins. The N-terminal methionine is often cleaved when the second residue in the primary sequence is small and uncharged (Met-Ala-, Cys, Gly, Pro, Ser, Thr, or Val).</text>
</comment>
<organism evidence="10 11">
    <name type="scientific">Thalassiosira oceanica</name>
    <name type="common">Marine diatom</name>
    <dbReference type="NCBI Taxonomy" id="159749"/>
    <lineage>
        <taxon>Eukaryota</taxon>
        <taxon>Sar</taxon>
        <taxon>Stramenopiles</taxon>
        <taxon>Ochrophyta</taxon>
        <taxon>Bacillariophyta</taxon>
        <taxon>Coscinodiscophyceae</taxon>
        <taxon>Thalassiosirophycidae</taxon>
        <taxon>Thalassiosirales</taxon>
        <taxon>Thalassiosiraceae</taxon>
        <taxon>Thalassiosira</taxon>
    </lineage>
</organism>
<dbReference type="HAMAP" id="MF_01974">
    <property type="entry name" value="MetAP_1"/>
    <property type="match status" value="1"/>
</dbReference>
<dbReference type="MEROPS" id="M24.017"/>
<dbReference type="CDD" id="cd01086">
    <property type="entry name" value="MetAP1"/>
    <property type="match status" value="1"/>
</dbReference>
<feature type="signal peptide" evidence="8">
    <location>
        <begin position="1"/>
        <end position="25"/>
    </location>
</feature>
<evidence type="ECO:0000313" key="10">
    <source>
        <dbReference type="EMBL" id="EJK61853.1"/>
    </source>
</evidence>
<feature type="chain" id="PRO_5003839744" description="Methionine aminopeptidase" evidence="8">
    <location>
        <begin position="26"/>
        <end position="1178"/>
    </location>
</feature>
<dbReference type="GO" id="GO:0004239">
    <property type="term" value="F:initiator methionyl aminopeptidase activity"/>
    <property type="evidence" value="ECO:0007669"/>
    <property type="project" value="UniProtKB-UniRule"/>
</dbReference>
<feature type="compositionally biased region" description="Basic and acidic residues" evidence="7">
    <location>
        <begin position="479"/>
        <end position="490"/>
    </location>
</feature>
<evidence type="ECO:0000256" key="7">
    <source>
        <dbReference type="SAM" id="MobiDB-lite"/>
    </source>
</evidence>
<dbReference type="PRINTS" id="PR00599">
    <property type="entry name" value="MAPEPTIDASE"/>
</dbReference>
<evidence type="ECO:0000256" key="8">
    <source>
        <dbReference type="SAM" id="SignalP"/>
    </source>
</evidence>
<evidence type="ECO:0000259" key="9">
    <source>
        <dbReference type="PROSITE" id="PS50035"/>
    </source>
</evidence>
<dbReference type="PROSITE" id="PS50035">
    <property type="entry name" value="PLD"/>
    <property type="match status" value="1"/>
</dbReference>
<keyword evidence="3 5" id="KW-0479">Metal-binding</keyword>
<evidence type="ECO:0000256" key="6">
    <source>
        <dbReference type="RuleBase" id="RU003653"/>
    </source>
</evidence>
<dbReference type="SUPFAM" id="SSF55920">
    <property type="entry name" value="Creatinase/aminopeptidase"/>
    <property type="match status" value="1"/>
</dbReference>
<comment type="catalytic activity">
    <reaction evidence="5 6">
        <text>Release of N-terminal amino acids, preferentially methionine, from peptides and arylamides.</text>
        <dbReference type="EC" id="3.4.11.18"/>
    </reaction>
</comment>